<reference evidence="2 3" key="1">
    <citation type="submission" date="2019-06" db="EMBL/GenBank/DDBJ databases">
        <title>Sequencing the genomes of 1000 actinobacteria strains.</title>
        <authorList>
            <person name="Klenk H.-P."/>
        </authorList>
    </citation>
    <scope>NUCLEOTIDE SEQUENCE [LARGE SCALE GENOMIC DNA]</scope>
    <source>
        <strain evidence="2 3">DSM 45928</strain>
    </source>
</reference>
<dbReference type="InParanoid" id="A0A543AZW8"/>
<keyword evidence="1" id="KW-0812">Transmembrane</keyword>
<dbReference type="RefSeq" id="WP_142042123.1">
    <property type="nucleotide sequence ID" value="NZ_JBHTGS010000001.1"/>
</dbReference>
<evidence type="ECO:0000256" key="1">
    <source>
        <dbReference type="SAM" id="Phobius"/>
    </source>
</evidence>
<feature type="transmembrane region" description="Helical" evidence="1">
    <location>
        <begin position="36"/>
        <end position="55"/>
    </location>
</feature>
<evidence type="ECO:0000313" key="2">
    <source>
        <dbReference type="EMBL" id="TQL78135.1"/>
    </source>
</evidence>
<proteinExistence type="predicted"/>
<accession>A0A543AZW8</accession>
<dbReference type="AlphaFoldDB" id="A0A543AZW8"/>
<keyword evidence="3" id="KW-1185">Reference proteome</keyword>
<dbReference type="EMBL" id="VFOW01000001">
    <property type="protein sequence ID" value="TQL78135.1"/>
    <property type="molecule type" value="Genomic_DNA"/>
</dbReference>
<feature type="transmembrane region" description="Helical" evidence="1">
    <location>
        <begin position="12"/>
        <end position="30"/>
    </location>
</feature>
<comment type="caution">
    <text evidence="2">The sequence shown here is derived from an EMBL/GenBank/DDBJ whole genome shotgun (WGS) entry which is preliminary data.</text>
</comment>
<gene>
    <name evidence="2" type="ORF">FB566_3712</name>
</gene>
<feature type="transmembrane region" description="Helical" evidence="1">
    <location>
        <begin position="67"/>
        <end position="87"/>
    </location>
</feature>
<dbReference type="Proteomes" id="UP000317043">
    <property type="component" value="Unassembled WGS sequence"/>
</dbReference>
<name>A0A543AZW8_9ACTN</name>
<protein>
    <recommendedName>
        <fullName evidence="4">DUF4190 domain-containing protein</fullName>
    </recommendedName>
</protein>
<keyword evidence="1" id="KW-1133">Transmembrane helix</keyword>
<sequence>MQQEPANPPGNTPGNLSLILGIVSFAITFVPVVGELVAVAVALSAITLGLIGFGRSEKGLADNLGQSIAGIFLGAVVILIALIFLAATMTHRP</sequence>
<evidence type="ECO:0008006" key="4">
    <source>
        <dbReference type="Google" id="ProtNLM"/>
    </source>
</evidence>
<keyword evidence="1" id="KW-0472">Membrane</keyword>
<dbReference type="OrthoDB" id="4338073at2"/>
<evidence type="ECO:0000313" key="3">
    <source>
        <dbReference type="Proteomes" id="UP000317043"/>
    </source>
</evidence>
<organism evidence="2 3">
    <name type="scientific">Stackebrandtia endophytica</name>
    <dbReference type="NCBI Taxonomy" id="1496996"/>
    <lineage>
        <taxon>Bacteria</taxon>
        <taxon>Bacillati</taxon>
        <taxon>Actinomycetota</taxon>
        <taxon>Actinomycetes</taxon>
        <taxon>Glycomycetales</taxon>
        <taxon>Glycomycetaceae</taxon>
        <taxon>Stackebrandtia</taxon>
    </lineage>
</organism>